<organism evidence="6 7">
    <name type="scientific">Streptomyces cinerochromogenes</name>
    <dbReference type="NCBI Taxonomy" id="66422"/>
    <lineage>
        <taxon>Bacteria</taxon>
        <taxon>Bacillati</taxon>
        <taxon>Actinomycetota</taxon>
        <taxon>Actinomycetes</taxon>
        <taxon>Kitasatosporales</taxon>
        <taxon>Streptomycetaceae</taxon>
        <taxon>Streptomyces</taxon>
    </lineage>
</organism>
<evidence type="ECO:0000256" key="2">
    <source>
        <dbReference type="ARBA" id="ARBA00022741"/>
    </source>
</evidence>
<feature type="domain" description="ATP-grasp" evidence="5">
    <location>
        <begin position="186"/>
        <end position="250"/>
    </location>
</feature>
<dbReference type="InterPro" id="IPR052032">
    <property type="entry name" value="ATP-dep_AA_Ligase"/>
</dbReference>
<evidence type="ECO:0000259" key="5">
    <source>
        <dbReference type="PROSITE" id="PS50975"/>
    </source>
</evidence>
<protein>
    <recommendedName>
        <fullName evidence="5">ATP-grasp domain-containing protein</fullName>
    </recommendedName>
</protein>
<dbReference type="Proteomes" id="UP001604267">
    <property type="component" value="Unassembled WGS sequence"/>
</dbReference>
<gene>
    <name evidence="6" type="ORF">ACGFZB_22390</name>
</gene>
<evidence type="ECO:0000313" key="7">
    <source>
        <dbReference type="Proteomes" id="UP001604267"/>
    </source>
</evidence>
<sequence length="355" mass="37250">MSEPLLLVGAGSAAAGAEFHLARIAAAHPVVLVDTTAPAWARPYLLKHIAADLDHFPDTADAVMGYTSRHDVCGVLSHVPDHLVTASRLADRLGLPAVSAEALAVLSDATALRGLLARHHICQPRVPEAVDGHPDGPVVSAETVVLPDGDIRIVAVTRTALGSTSGREVTRHSVYAHDSLLHNPLVRQTVQRVVRAVGLTFGVLHIGMKLTSLGPRVTDVQARLADDLIPLLVKRATGVDLPLVSAALATGRTPDLTPTRQAAAAVRFAHPSLSGRIEHLDVSPEAARQPLLECMGLLQQPGNHVLAPPEGGLEDRLAYWVVSGPDRDHCDAALDDMARHLSVGITAAAVSGQAA</sequence>
<dbReference type="EMBL" id="JBICYV010000010">
    <property type="protein sequence ID" value="MFG3013166.1"/>
    <property type="molecule type" value="Genomic_DNA"/>
</dbReference>
<proteinExistence type="predicted"/>
<dbReference type="SUPFAM" id="SSF56059">
    <property type="entry name" value="Glutathione synthetase ATP-binding domain-like"/>
    <property type="match status" value="1"/>
</dbReference>
<dbReference type="PROSITE" id="PS50975">
    <property type="entry name" value="ATP_GRASP"/>
    <property type="match status" value="1"/>
</dbReference>
<evidence type="ECO:0000256" key="4">
    <source>
        <dbReference type="PROSITE-ProRule" id="PRU00409"/>
    </source>
</evidence>
<keyword evidence="1" id="KW-0436">Ligase</keyword>
<dbReference type="InterPro" id="IPR011761">
    <property type="entry name" value="ATP-grasp"/>
</dbReference>
<evidence type="ECO:0000256" key="3">
    <source>
        <dbReference type="ARBA" id="ARBA00022840"/>
    </source>
</evidence>
<dbReference type="PANTHER" id="PTHR43585:SF2">
    <property type="entry name" value="ATP-GRASP ENZYME FSQD"/>
    <property type="match status" value="1"/>
</dbReference>
<keyword evidence="3 4" id="KW-0067">ATP-binding</keyword>
<evidence type="ECO:0000256" key="1">
    <source>
        <dbReference type="ARBA" id="ARBA00022598"/>
    </source>
</evidence>
<name>A0ABW7B8Q7_9ACTN</name>
<dbReference type="Gene3D" id="3.30.470.20">
    <property type="entry name" value="ATP-grasp fold, B domain"/>
    <property type="match status" value="1"/>
</dbReference>
<comment type="caution">
    <text evidence="6">The sequence shown here is derived from an EMBL/GenBank/DDBJ whole genome shotgun (WGS) entry which is preliminary data.</text>
</comment>
<dbReference type="RefSeq" id="WP_392819231.1">
    <property type="nucleotide sequence ID" value="NZ_JBICYV010000010.1"/>
</dbReference>
<dbReference type="PANTHER" id="PTHR43585">
    <property type="entry name" value="FUMIPYRROLE BIOSYNTHESIS PROTEIN C"/>
    <property type="match status" value="1"/>
</dbReference>
<accession>A0ABW7B8Q7</accession>
<keyword evidence="2 4" id="KW-0547">Nucleotide-binding</keyword>
<keyword evidence="7" id="KW-1185">Reference proteome</keyword>
<reference evidence="6 7" key="1">
    <citation type="submission" date="2024-10" db="EMBL/GenBank/DDBJ databases">
        <title>The Natural Products Discovery Center: Release of the First 8490 Sequenced Strains for Exploring Actinobacteria Biosynthetic Diversity.</title>
        <authorList>
            <person name="Kalkreuter E."/>
            <person name="Kautsar S.A."/>
            <person name="Yang D."/>
            <person name="Bader C.D."/>
            <person name="Teijaro C.N."/>
            <person name="Fluegel L."/>
            <person name="Davis C.M."/>
            <person name="Simpson J.R."/>
            <person name="Lauterbach L."/>
            <person name="Steele A.D."/>
            <person name="Gui C."/>
            <person name="Meng S."/>
            <person name="Li G."/>
            <person name="Viehrig K."/>
            <person name="Ye F."/>
            <person name="Su P."/>
            <person name="Kiefer A.F."/>
            <person name="Nichols A."/>
            <person name="Cepeda A.J."/>
            <person name="Yan W."/>
            <person name="Fan B."/>
            <person name="Jiang Y."/>
            <person name="Adhikari A."/>
            <person name="Zheng C.-J."/>
            <person name="Schuster L."/>
            <person name="Cowan T.M."/>
            <person name="Smanski M.J."/>
            <person name="Chevrette M.G."/>
            <person name="De Carvalho L.P.S."/>
            <person name="Shen B."/>
        </authorList>
    </citation>
    <scope>NUCLEOTIDE SEQUENCE [LARGE SCALE GENOMIC DNA]</scope>
    <source>
        <strain evidence="6 7">NPDC048320</strain>
    </source>
</reference>
<evidence type="ECO:0000313" key="6">
    <source>
        <dbReference type="EMBL" id="MFG3013166.1"/>
    </source>
</evidence>